<evidence type="ECO:0000313" key="4">
    <source>
        <dbReference type="EMBL" id="NML58393.1"/>
    </source>
</evidence>
<keyword evidence="2" id="KW-0677">Repeat</keyword>
<dbReference type="SUPFAM" id="SSF52821">
    <property type="entry name" value="Rhodanese/Cell cycle control phosphatase"/>
    <property type="match status" value="2"/>
</dbReference>
<evidence type="ECO:0000313" key="5">
    <source>
        <dbReference type="Proteomes" id="UP000552615"/>
    </source>
</evidence>
<dbReference type="Proteomes" id="UP000552615">
    <property type="component" value="Unassembled WGS sequence"/>
</dbReference>
<feature type="domain" description="Rhodanese" evidence="3">
    <location>
        <begin position="163"/>
        <end position="275"/>
    </location>
</feature>
<evidence type="ECO:0000256" key="1">
    <source>
        <dbReference type="ARBA" id="ARBA00022679"/>
    </source>
</evidence>
<dbReference type="InterPro" id="IPR045078">
    <property type="entry name" value="TST/MPST-like"/>
</dbReference>
<dbReference type="Pfam" id="PF00581">
    <property type="entry name" value="Rhodanese"/>
    <property type="match status" value="2"/>
</dbReference>
<keyword evidence="1 4" id="KW-0808">Transferase</keyword>
<dbReference type="PANTHER" id="PTHR11364:SF27">
    <property type="entry name" value="SULFURTRANSFERASE"/>
    <property type="match status" value="1"/>
</dbReference>
<organism evidence="4 5">
    <name type="scientific">Chryseobacterium cheonjiense</name>
    <dbReference type="NCBI Taxonomy" id="2728845"/>
    <lineage>
        <taxon>Bacteria</taxon>
        <taxon>Pseudomonadati</taxon>
        <taxon>Bacteroidota</taxon>
        <taxon>Flavobacteriia</taxon>
        <taxon>Flavobacteriales</taxon>
        <taxon>Weeksellaceae</taxon>
        <taxon>Chryseobacterium group</taxon>
        <taxon>Chryseobacterium</taxon>
    </lineage>
</organism>
<name>A0A7Y0A8G0_9FLAO</name>
<dbReference type="InterPro" id="IPR001763">
    <property type="entry name" value="Rhodanese-like_dom"/>
</dbReference>
<dbReference type="EMBL" id="JABBGF010000002">
    <property type="protein sequence ID" value="NML58393.1"/>
    <property type="molecule type" value="Genomic_DNA"/>
</dbReference>
<evidence type="ECO:0000256" key="2">
    <source>
        <dbReference type="ARBA" id="ARBA00022737"/>
    </source>
</evidence>
<dbReference type="PANTHER" id="PTHR11364">
    <property type="entry name" value="THIOSULFATE SULFERTANSFERASE"/>
    <property type="match status" value="1"/>
</dbReference>
<sequence length="278" mass="30882">MSPIISPSEFKTLPAENLVILDVRVGKDIYKSYLNRHIKGAKFIDLDKDLAEIGEDAAFGGRHPLPAIEKFAETLSELGISEKSHIIIYDDKNGANAAARAWWMLKAFGLEKVQVLDGGFQNAEKQNVEFSSGEEAFEKAEIIKKDKWLLALSTIEDVENELRSNGSIVIDVRDAYRYRGESEPIDLVAGHIPGAINIPFSENLDENGNFLSPEILKDKYSKLLEGKAENLIIHCGSGVTACHTILALEYAGFEIPSLYVGSWSEWSRREGKEIAKDI</sequence>
<protein>
    <submittedName>
        <fullName evidence="4">Sulfurtransferase</fullName>
    </submittedName>
</protein>
<keyword evidence="5" id="KW-1185">Reference proteome</keyword>
<accession>A0A7Y0A8G0</accession>
<dbReference type="RefSeq" id="WP_169231730.1">
    <property type="nucleotide sequence ID" value="NZ_JABBGF010000002.1"/>
</dbReference>
<dbReference type="CDD" id="cd01449">
    <property type="entry name" value="TST_Repeat_2"/>
    <property type="match status" value="1"/>
</dbReference>
<dbReference type="CDD" id="cd01448">
    <property type="entry name" value="TST_Repeat_1"/>
    <property type="match status" value="1"/>
</dbReference>
<reference evidence="4 5" key="1">
    <citation type="submission" date="2020-04" db="EMBL/GenBank/DDBJ databases">
        <title>Chryseobacterium sp. RJ-7-14 sp. nov., isolated from Jeju soil.</title>
        <authorList>
            <person name="Dahal R.H."/>
            <person name="Chaudhary D.K."/>
        </authorList>
    </citation>
    <scope>NUCLEOTIDE SEQUENCE [LARGE SCALE GENOMIC DNA]</scope>
    <source>
        <strain evidence="4 5">RJ-7-14</strain>
    </source>
</reference>
<feature type="domain" description="Rhodanese" evidence="3">
    <location>
        <begin position="14"/>
        <end position="132"/>
    </location>
</feature>
<proteinExistence type="predicted"/>
<dbReference type="InterPro" id="IPR036873">
    <property type="entry name" value="Rhodanese-like_dom_sf"/>
</dbReference>
<dbReference type="AlphaFoldDB" id="A0A7Y0A8G0"/>
<dbReference type="PROSITE" id="PS50206">
    <property type="entry name" value="RHODANESE_3"/>
    <property type="match status" value="2"/>
</dbReference>
<evidence type="ECO:0000259" key="3">
    <source>
        <dbReference type="PROSITE" id="PS50206"/>
    </source>
</evidence>
<dbReference type="SMART" id="SM00450">
    <property type="entry name" value="RHOD"/>
    <property type="match status" value="2"/>
</dbReference>
<dbReference type="GO" id="GO:0004792">
    <property type="term" value="F:thiosulfate-cyanide sulfurtransferase activity"/>
    <property type="evidence" value="ECO:0007669"/>
    <property type="project" value="TreeGrafter"/>
</dbReference>
<dbReference type="Gene3D" id="3.40.250.10">
    <property type="entry name" value="Rhodanese-like domain"/>
    <property type="match status" value="2"/>
</dbReference>
<comment type="caution">
    <text evidence="4">The sequence shown here is derived from an EMBL/GenBank/DDBJ whole genome shotgun (WGS) entry which is preliminary data.</text>
</comment>
<gene>
    <name evidence="4" type="ORF">HHL20_13680</name>
</gene>